<dbReference type="OrthoDB" id="10264220at2759"/>
<feature type="region of interest" description="Disordered" evidence="11">
    <location>
        <begin position="672"/>
        <end position="701"/>
    </location>
</feature>
<keyword evidence="10" id="KW-0175">Coiled coil</keyword>
<evidence type="ECO:0000256" key="2">
    <source>
        <dbReference type="ARBA" id="ARBA00009904"/>
    </source>
</evidence>
<keyword evidence="5 9" id="KW-0375">Hydrogen ion transport</keyword>
<dbReference type="STRING" id="72004.ENSBMUP00000034372"/>
<feature type="transmembrane region" description="Helical" evidence="9">
    <location>
        <begin position="398"/>
        <end position="427"/>
    </location>
</feature>
<keyword evidence="3 9" id="KW-0813">Transport</keyword>
<evidence type="ECO:0000313" key="12">
    <source>
        <dbReference type="EMBL" id="ELR46068.1"/>
    </source>
</evidence>
<evidence type="ECO:0000256" key="6">
    <source>
        <dbReference type="ARBA" id="ARBA00022989"/>
    </source>
</evidence>
<feature type="transmembrane region" description="Helical" evidence="9">
    <location>
        <begin position="545"/>
        <end position="566"/>
    </location>
</feature>
<keyword evidence="4 9" id="KW-0812">Transmembrane</keyword>
<evidence type="ECO:0000256" key="3">
    <source>
        <dbReference type="ARBA" id="ARBA00022448"/>
    </source>
</evidence>
<comment type="subcellular location">
    <subcellularLocation>
        <location evidence="1">Membrane</location>
        <topology evidence="1">Multi-pass membrane protein</topology>
    </subcellularLocation>
</comment>
<keyword evidence="6 9" id="KW-1133">Transmembrane helix</keyword>
<evidence type="ECO:0000256" key="11">
    <source>
        <dbReference type="SAM" id="MobiDB-lite"/>
    </source>
</evidence>
<feature type="coiled-coil region" evidence="10">
    <location>
        <begin position="58"/>
        <end position="127"/>
    </location>
</feature>
<evidence type="ECO:0000256" key="9">
    <source>
        <dbReference type="RuleBase" id="RU361189"/>
    </source>
</evidence>
<feature type="transmembrane region" description="Helical" evidence="9">
    <location>
        <begin position="765"/>
        <end position="790"/>
    </location>
</feature>
<evidence type="ECO:0000313" key="13">
    <source>
        <dbReference type="Proteomes" id="UP000011080"/>
    </source>
</evidence>
<dbReference type="Proteomes" id="UP000011080">
    <property type="component" value="Unassembled WGS sequence"/>
</dbReference>
<sequence>MASIFRSEEMCLSQLFLQVEAAYCCVAELGELGLVQFKDLNVKESRLQRKFVNEVRRCESLERILRFLEDQMQDEIEIQVPEKSPLTPLPREMIILETALEKLEGELQEANQNYQALKKNFLELTEFKHLLKKTQDFFETEANLADDFFVEDTSGLLELRPTPAYISGKLGFTAGVVNRERMASFERLLWRICRGNIYVKFSEMDTVLEDPVTREEIKKNIFIIFYQGEQLREKIKKVCDGYRATVYPCPELALERREMLQGVNMRLEDLLTVLTQTESHRQSLLQEAAANWHSWVIKVQKMKAIYHILNLCNIDITQQCVIAEIWFPVADTVRIRRALEQGVELSGSSMVPILTAVQSKTAPPTFNRTNKFTAGFQNIVDAYGIGSYREMNPAPYTIITFPFLFAVMFGDCGHGTVMFLAALWMVLNEKHLLAQKSTNEIWNTFFHGRYLILLMGIFSIYTGLIYNDCFAKSLNIFGSSWSVQPMFRNGTWSMQVLKTNPLLQLDPAVPGVYSGNPYPFGIDPIWNLASNKLTFLNSYKMKMSVILGIVQMVFGVILSLFNYRFFRNTLNIILQFIPEMIFILSLFGYLVFMIIFKWCSFNVSVSRRAPSILIHFINMFLFNYKDSSNVPLYQHQQKVQSFFVIMALISVPRMLLIKPFILRANHRKSQLQASRIPEDTTENTEGDSSGHSASVGAHGAQDDHDQEFNFGDIFVHQAIHTIEYCLGCISNTASYLRLWALSLAHAQLSEVLWTMVMHIGLRTRGWGGLVGVFIIFAVFAVLTVAILLIMEGLSAFLHALRLHWVEFQNKFYTGAGYKFSPFSFKQILDGTAEE</sequence>
<dbReference type="InterPro" id="IPR026028">
    <property type="entry name" value="V-type_ATPase_116kDa_su_euka"/>
</dbReference>
<accession>L8HQD0</accession>
<feature type="compositionally biased region" description="Low complexity" evidence="11">
    <location>
        <begin position="686"/>
        <end position="699"/>
    </location>
</feature>
<evidence type="ECO:0000256" key="5">
    <source>
        <dbReference type="ARBA" id="ARBA00022781"/>
    </source>
</evidence>
<dbReference type="AlphaFoldDB" id="L8HQD0"/>
<evidence type="ECO:0000256" key="4">
    <source>
        <dbReference type="ARBA" id="ARBA00022692"/>
    </source>
</evidence>
<dbReference type="PIRSF" id="PIRSF001293">
    <property type="entry name" value="ATP6V0A1"/>
    <property type="match status" value="1"/>
</dbReference>
<dbReference type="PANTHER" id="PTHR11629:SF26">
    <property type="entry name" value="V-TYPE PROTON ATPASE 116 KDA SUBUNIT A 4"/>
    <property type="match status" value="1"/>
</dbReference>
<evidence type="ECO:0000256" key="8">
    <source>
        <dbReference type="ARBA" id="ARBA00023136"/>
    </source>
</evidence>
<dbReference type="GO" id="GO:0007035">
    <property type="term" value="P:vacuolar acidification"/>
    <property type="evidence" value="ECO:0007669"/>
    <property type="project" value="TreeGrafter"/>
</dbReference>
<feature type="transmembrane region" description="Helical" evidence="9">
    <location>
        <begin position="572"/>
        <end position="596"/>
    </location>
</feature>
<evidence type="ECO:0000256" key="1">
    <source>
        <dbReference type="ARBA" id="ARBA00004141"/>
    </source>
</evidence>
<keyword evidence="7 9" id="KW-0406">Ion transport</keyword>
<comment type="similarity">
    <text evidence="2 9">Belongs to the V-ATPase 116 kDa subunit family.</text>
</comment>
<evidence type="ECO:0000256" key="7">
    <source>
        <dbReference type="ARBA" id="ARBA00023065"/>
    </source>
</evidence>
<comment type="function">
    <text evidence="9">Essential component of the vacuolar proton pump (V-ATPase), a multimeric enzyme that catalyzes the translocation of protons across the membranes. Required for assembly and activity of the V-ATPase.</text>
</comment>
<dbReference type="EMBL" id="JH883671">
    <property type="protein sequence ID" value="ELR46068.1"/>
    <property type="molecule type" value="Genomic_DNA"/>
</dbReference>
<dbReference type="GO" id="GO:0051117">
    <property type="term" value="F:ATPase binding"/>
    <property type="evidence" value="ECO:0007669"/>
    <property type="project" value="TreeGrafter"/>
</dbReference>
<dbReference type="GO" id="GO:0000220">
    <property type="term" value="C:vacuolar proton-transporting V-type ATPase, V0 domain"/>
    <property type="evidence" value="ECO:0007669"/>
    <property type="project" value="InterPro"/>
</dbReference>
<dbReference type="InterPro" id="IPR002490">
    <property type="entry name" value="V-ATPase_116kDa_su"/>
</dbReference>
<dbReference type="Pfam" id="PF01496">
    <property type="entry name" value="V_ATPase_I"/>
    <property type="match status" value="1"/>
</dbReference>
<protein>
    <recommendedName>
        <fullName evidence="9">V-type proton ATPase subunit a</fullName>
    </recommendedName>
</protein>
<reference evidence="12 13" key="1">
    <citation type="journal article" date="2012" name="Nat. Genet.">
        <title>The yak genome and adaptation to life at high altitude.</title>
        <authorList>
            <person name="Qiu Q."/>
            <person name="Zhang G."/>
            <person name="Ma T."/>
            <person name="Qian W."/>
            <person name="Wang J."/>
            <person name="Ye Z."/>
            <person name="Cao C."/>
            <person name="Hu Q."/>
            <person name="Kim J."/>
            <person name="Larkin D.M."/>
            <person name="Auvil L."/>
            <person name="Capitanu B."/>
            <person name="Ma J."/>
            <person name="Lewin H.A."/>
            <person name="Qian X."/>
            <person name="Lang Y."/>
            <person name="Zhou R."/>
            <person name="Wang L."/>
            <person name="Wang K."/>
            <person name="Xia J."/>
            <person name="Liao S."/>
            <person name="Pan S."/>
            <person name="Lu X."/>
            <person name="Hou H."/>
            <person name="Wang Y."/>
            <person name="Zang X."/>
            <person name="Yin Y."/>
            <person name="Ma H."/>
            <person name="Zhang J."/>
            <person name="Wang Z."/>
            <person name="Zhang Y."/>
            <person name="Zhang D."/>
            <person name="Yonezawa T."/>
            <person name="Hasegawa M."/>
            <person name="Zhong Y."/>
            <person name="Liu W."/>
            <person name="Zhang Y."/>
            <person name="Huang Z."/>
            <person name="Zhang S."/>
            <person name="Long R."/>
            <person name="Yang H."/>
            <person name="Wang J."/>
            <person name="Lenstra J.A."/>
            <person name="Cooper D.N."/>
            <person name="Wu Y."/>
            <person name="Wang J."/>
            <person name="Shi P."/>
            <person name="Wang J."/>
            <person name="Liu J."/>
        </authorList>
    </citation>
    <scope>NUCLEOTIDE SEQUENCE [LARGE SCALE GENOMIC DNA]</scope>
    <source>
        <strain evidence="13">yakQH1</strain>
    </source>
</reference>
<dbReference type="PANTHER" id="PTHR11629">
    <property type="entry name" value="VACUOLAR PROTON ATPASES"/>
    <property type="match status" value="1"/>
</dbReference>
<dbReference type="GO" id="GO:0046961">
    <property type="term" value="F:proton-transporting ATPase activity, rotational mechanism"/>
    <property type="evidence" value="ECO:0007669"/>
    <property type="project" value="InterPro"/>
</dbReference>
<feature type="transmembrane region" description="Helical" evidence="9">
    <location>
        <begin position="447"/>
        <end position="466"/>
    </location>
</feature>
<dbReference type="GO" id="GO:0005886">
    <property type="term" value="C:plasma membrane"/>
    <property type="evidence" value="ECO:0007669"/>
    <property type="project" value="TreeGrafter"/>
</dbReference>
<feature type="transmembrane region" description="Helical" evidence="9">
    <location>
        <begin position="639"/>
        <end position="661"/>
    </location>
</feature>
<gene>
    <name evidence="12" type="ORF">M91_11812</name>
</gene>
<name>L8HQD0_9CETA</name>
<keyword evidence="8 9" id="KW-0472">Membrane</keyword>
<organism evidence="12 13">
    <name type="scientific">Bos mutus</name>
    <name type="common">wild yak</name>
    <dbReference type="NCBI Taxonomy" id="72004"/>
    <lineage>
        <taxon>Eukaryota</taxon>
        <taxon>Metazoa</taxon>
        <taxon>Chordata</taxon>
        <taxon>Craniata</taxon>
        <taxon>Vertebrata</taxon>
        <taxon>Euteleostomi</taxon>
        <taxon>Mammalia</taxon>
        <taxon>Eutheria</taxon>
        <taxon>Laurasiatheria</taxon>
        <taxon>Artiodactyla</taxon>
        <taxon>Ruminantia</taxon>
        <taxon>Pecora</taxon>
        <taxon>Bovidae</taxon>
        <taxon>Bovinae</taxon>
        <taxon>Bos</taxon>
    </lineage>
</organism>
<proteinExistence type="inferred from homology"/>
<evidence type="ECO:0000256" key="10">
    <source>
        <dbReference type="SAM" id="Coils"/>
    </source>
</evidence>